<feature type="compositionally biased region" description="Polar residues" evidence="6">
    <location>
        <begin position="134"/>
        <end position="144"/>
    </location>
</feature>
<feature type="region of interest" description="Disordered" evidence="6">
    <location>
        <begin position="115"/>
        <end position="173"/>
    </location>
</feature>
<name>A0AAE0WQW9_9PEZI</name>
<keyword evidence="3 5" id="KW-0235">DNA replication</keyword>
<dbReference type="Proteomes" id="UP001274830">
    <property type="component" value="Unassembled WGS sequence"/>
</dbReference>
<dbReference type="PANTHER" id="PTHR14052">
    <property type="entry name" value="ORIGIN RECOGNITION COMPLEX SUBUNIT 2"/>
    <property type="match status" value="1"/>
</dbReference>
<dbReference type="GO" id="GO:0003688">
    <property type="term" value="F:DNA replication origin binding"/>
    <property type="evidence" value="ECO:0007669"/>
    <property type="project" value="UniProtKB-UniRule"/>
</dbReference>
<dbReference type="GeneID" id="89963560"/>
<feature type="region of interest" description="Disordered" evidence="6">
    <location>
        <begin position="476"/>
        <end position="498"/>
    </location>
</feature>
<dbReference type="AlphaFoldDB" id="A0AAE0WQW9"/>
<evidence type="ECO:0000256" key="2">
    <source>
        <dbReference type="ARBA" id="ARBA00007421"/>
    </source>
</evidence>
<feature type="compositionally biased region" description="Basic residues" evidence="6">
    <location>
        <begin position="147"/>
        <end position="159"/>
    </location>
</feature>
<accession>A0AAE0WQW9</accession>
<dbReference type="Pfam" id="PF04084">
    <property type="entry name" value="RecA-like_ORC2"/>
    <property type="match status" value="1"/>
</dbReference>
<dbReference type="RefSeq" id="XP_064693268.1">
    <property type="nucleotide sequence ID" value="XM_064839020.1"/>
</dbReference>
<protein>
    <recommendedName>
        <fullName evidence="5">Origin recognition complex subunit 2</fullName>
    </recommendedName>
</protein>
<dbReference type="GO" id="GO:0006260">
    <property type="term" value="P:DNA replication"/>
    <property type="evidence" value="ECO:0007669"/>
    <property type="project" value="UniProtKB-UniRule"/>
</dbReference>
<feature type="compositionally biased region" description="Acidic residues" evidence="6">
    <location>
        <begin position="116"/>
        <end position="130"/>
    </location>
</feature>
<evidence type="ECO:0000256" key="5">
    <source>
        <dbReference type="RuleBase" id="RU368084"/>
    </source>
</evidence>
<comment type="subunit">
    <text evidence="5">Component of the origin recognition complex (ORC).</text>
</comment>
<gene>
    <name evidence="9" type="primary">ORC2</name>
    <name evidence="9" type="ORF">LTR78_003629</name>
</gene>
<comment type="caution">
    <text evidence="9">The sequence shown here is derived from an EMBL/GenBank/DDBJ whole genome shotgun (WGS) entry which is preliminary data.</text>
</comment>
<feature type="domain" description="Origin recognition complex subunit 2 RecA-like" evidence="7">
    <location>
        <begin position="216"/>
        <end position="383"/>
    </location>
</feature>
<feature type="region of interest" description="Disordered" evidence="6">
    <location>
        <begin position="1"/>
        <end position="102"/>
    </location>
</feature>
<comment type="subcellular location">
    <subcellularLocation>
        <location evidence="1 5">Nucleus</location>
    </subcellularLocation>
</comment>
<feature type="compositionally biased region" description="Basic residues" evidence="6">
    <location>
        <begin position="483"/>
        <end position="498"/>
    </location>
</feature>
<sequence length="580" mass="64146">MAKRSRDGDGKDEESTPPETPSGRKSILRGTPNKLNGIATVDATPKSLRKVLFSTPAKHGEDDEDDDNVTPTTTRNDRSARRKSQRTLQHVDEASDGENAIVQDGRLAQQILGEDAVSEDEDEDDDDEDGITPSEPQSGPDTPSKSGKLRGRPKGRRRERTPSPPPDLPPHELYFFQNRTGANKTSTNTLPSHVLLSHEDYFAKIGSYKDPHASDIDRLKRLHKRAFEQWMFELEEGFNLCLYGYGSKRLLVNEFAEELSAEAQDKRKIVVVNGYTPGLAMKDILNTLARVVIKSKLKLPTQVPALLDEILRSLTTDANAMSFTLVVHSLDHQNLRKPAVQAMLARLAGHPAISLIATCDSPLFPLLWDTATTRQYRFLYHDTTTFEPYRVELDVVEEVNTLLGRSRRRVGGKDGVAFVLKSLPENARNLFRILVAEQLALADAAPAGLSSHAAFGGGQDDDDDEEVLGASDDDLAAAGQHTPSRRGRHKRAPVKSAKKVAAPVVRPNAAQGMEGVEYRTLYHKAVEEFVCSSELNFRTLLKEFVDHQIIESRKDVAGTERVAVTGVGREELEGLLEELV</sequence>
<comment type="similarity">
    <text evidence="2 5">Belongs to the ORC2 family.</text>
</comment>
<evidence type="ECO:0000256" key="4">
    <source>
        <dbReference type="ARBA" id="ARBA00023242"/>
    </source>
</evidence>
<dbReference type="InterPro" id="IPR007220">
    <property type="entry name" value="ORC2"/>
</dbReference>
<evidence type="ECO:0000256" key="1">
    <source>
        <dbReference type="ARBA" id="ARBA00004123"/>
    </source>
</evidence>
<keyword evidence="4 5" id="KW-0539">Nucleus</keyword>
<evidence type="ECO:0000256" key="3">
    <source>
        <dbReference type="ARBA" id="ARBA00022705"/>
    </source>
</evidence>
<dbReference type="InterPro" id="IPR056772">
    <property type="entry name" value="RecA-like_ORC2"/>
</dbReference>
<feature type="domain" description="Origin recognition complex subunit 2 winged-helix" evidence="8">
    <location>
        <begin position="511"/>
        <end position="564"/>
    </location>
</feature>
<evidence type="ECO:0000313" key="10">
    <source>
        <dbReference type="Proteomes" id="UP001274830"/>
    </source>
</evidence>
<dbReference type="Pfam" id="PF24882">
    <property type="entry name" value="WHD_ORC2"/>
    <property type="match status" value="1"/>
</dbReference>
<evidence type="ECO:0000256" key="6">
    <source>
        <dbReference type="SAM" id="MobiDB-lite"/>
    </source>
</evidence>
<evidence type="ECO:0000259" key="8">
    <source>
        <dbReference type="Pfam" id="PF24882"/>
    </source>
</evidence>
<reference evidence="9" key="1">
    <citation type="submission" date="2023-07" db="EMBL/GenBank/DDBJ databases">
        <title>Black Yeasts Isolated from many extreme environments.</title>
        <authorList>
            <person name="Coleine C."/>
            <person name="Stajich J.E."/>
            <person name="Selbmann L."/>
        </authorList>
    </citation>
    <scope>NUCLEOTIDE SEQUENCE</scope>
    <source>
        <strain evidence="9">CCFEE 5485</strain>
    </source>
</reference>
<comment type="function">
    <text evidence="5">Component of the origin recognition complex (ORC) that binds origins of replication. DNA-binding is ATP-dependent. ORC is required to assemble the pre-replication complex necessary to initiate DNA replication.</text>
</comment>
<dbReference type="GO" id="GO:0005664">
    <property type="term" value="C:nuclear origin of replication recognition complex"/>
    <property type="evidence" value="ECO:0007669"/>
    <property type="project" value="UniProtKB-UniRule"/>
</dbReference>
<dbReference type="InterPro" id="IPR056773">
    <property type="entry name" value="WHD_ORC2"/>
</dbReference>
<dbReference type="EMBL" id="JAUTXT010000010">
    <property type="protein sequence ID" value="KAK3676355.1"/>
    <property type="molecule type" value="Genomic_DNA"/>
</dbReference>
<evidence type="ECO:0000259" key="7">
    <source>
        <dbReference type="Pfam" id="PF04084"/>
    </source>
</evidence>
<organism evidence="9 10">
    <name type="scientific">Recurvomyces mirabilis</name>
    <dbReference type="NCBI Taxonomy" id="574656"/>
    <lineage>
        <taxon>Eukaryota</taxon>
        <taxon>Fungi</taxon>
        <taxon>Dikarya</taxon>
        <taxon>Ascomycota</taxon>
        <taxon>Pezizomycotina</taxon>
        <taxon>Dothideomycetes</taxon>
        <taxon>Dothideomycetidae</taxon>
        <taxon>Mycosphaerellales</taxon>
        <taxon>Teratosphaeriaceae</taxon>
        <taxon>Recurvomyces</taxon>
    </lineage>
</organism>
<proteinExistence type="inferred from homology"/>
<keyword evidence="10" id="KW-1185">Reference proteome</keyword>
<dbReference type="PANTHER" id="PTHR14052:SF0">
    <property type="entry name" value="ORIGIN RECOGNITION COMPLEX SUBUNIT 2"/>
    <property type="match status" value="1"/>
</dbReference>
<evidence type="ECO:0000313" key="9">
    <source>
        <dbReference type="EMBL" id="KAK3676355.1"/>
    </source>
</evidence>